<evidence type="ECO:0000313" key="4">
    <source>
        <dbReference type="Proteomes" id="UP000324767"/>
    </source>
</evidence>
<reference evidence="3 4" key="1">
    <citation type="submission" date="2019-09" db="EMBL/GenBank/DDBJ databases">
        <title>The hologenome of the rock-dwelling lichen Lasallia pustulata.</title>
        <authorList>
            <person name="Greshake Tzovaras B."/>
            <person name="Segers F."/>
            <person name="Bicker A."/>
            <person name="Dal Grande F."/>
            <person name="Otte J."/>
            <person name="Hankeln T."/>
            <person name="Schmitt I."/>
            <person name="Ebersberger I."/>
        </authorList>
    </citation>
    <scope>NUCLEOTIDE SEQUENCE [LARGE SCALE GENOMIC DNA]</scope>
    <source>
        <strain evidence="3">A1-1</strain>
    </source>
</reference>
<name>A0A5M8PH64_9LECA</name>
<proteinExistence type="predicted"/>
<keyword evidence="2" id="KW-0732">Signal</keyword>
<evidence type="ECO:0000256" key="2">
    <source>
        <dbReference type="SAM" id="SignalP"/>
    </source>
</evidence>
<keyword evidence="1" id="KW-1133">Transmembrane helix</keyword>
<organism evidence="3 4">
    <name type="scientific">Lasallia pustulata</name>
    <dbReference type="NCBI Taxonomy" id="136370"/>
    <lineage>
        <taxon>Eukaryota</taxon>
        <taxon>Fungi</taxon>
        <taxon>Dikarya</taxon>
        <taxon>Ascomycota</taxon>
        <taxon>Pezizomycotina</taxon>
        <taxon>Lecanoromycetes</taxon>
        <taxon>OSLEUM clade</taxon>
        <taxon>Umbilicariomycetidae</taxon>
        <taxon>Umbilicariales</taxon>
        <taxon>Umbilicariaceae</taxon>
        <taxon>Lasallia</taxon>
    </lineage>
</organism>
<feature type="chain" id="PRO_5024447918" evidence="2">
    <location>
        <begin position="24"/>
        <end position="458"/>
    </location>
</feature>
<feature type="transmembrane region" description="Helical" evidence="1">
    <location>
        <begin position="376"/>
        <end position="397"/>
    </location>
</feature>
<dbReference type="PANTHER" id="PTHR35043">
    <property type="entry name" value="TRANSCRIPTION FACTOR DOMAIN-CONTAINING PROTEIN"/>
    <property type="match status" value="1"/>
</dbReference>
<dbReference type="PANTHER" id="PTHR35043:SF7">
    <property type="entry name" value="TRANSCRIPTION FACTOR DOMAIN-CONTAINING PROTEIN"/>
    <property type="match status" value="1"/>
</dbReference>
<feature type="transmembrane region" description="Helical" evidence="1">
    <location>
        <begin position="341"/>
        <end position="364"/>
    </location>
</feature>
<feature type="signal peptide" evidence="2">
    <location>
        <begin position="1"/>
        <end position="23"/>
    </location>
</feature>
<feature type="transmembrane region" description="Helical" evidence="1">
    <location>
        <begin position="258"/>
        <end position="275"/>
    </location>
</feature>
<comment type="caution">
    <text evidence="3">The sequence shown here is derived from an EMBL/GenBank/DDBJ whole genome shotgun (WGS) entry which is preliminary data.</text>
</comment>
<keyword evidence="1" id="KW-0472">Membrane</keyword>
<feature type="transmembrane region" description="Helical" evidence="1">
    <location>
        <begin position="409"/>
        <end position="435"/>
    </location>
</feature>
<evidence type="ECO:0000313" key="3">
    <source>
        <dbReference type="EMBL" id="KAA6408739.1"/>
    </source>
</evidence>
<evidence type="ECO:0000256" key="1">
    <source>
        <dbReference type="SAM" id="Phobius"/>
    </source>
</evidence>
<dbReference type="AlphaFoldDB" id="A0A5M8PH64"/>
<accession>A0A5M8PH64</accession>
<sequence length="458" mass="51976">MSLFKSSSLVLLVLSSSLNLTTAASKNGTAEAKVGWISGDNTRSSFDIIWSCLAAILVCTYKVIHLNIPGEETSWLRWRRRFKWMGWMALSPEILLSMAMRDWLYARESVRGFAGMASRSRSQPQSDLEKVPTGTLIRKEDTKVGSTSGKANLAMTSCPSSQPSPVLWTLVHAYYAEMGGYVMNFHETHPPVPLFGNQIRVLVEEYSLDIPYITKEDINDRSNADAFTKAYAIVQSGWLIINCIARTAQGLPITELELATMGFVAYALAMYLLWWQKPFEVEKSTNLYCPSNVQDRVIARMREMFEQRYTSKFLAPSWDMLLQEQRVRNWAYMDDLGLGRATWLICTTSILLVGMAFSGLHLAAWNWEFPTYVEQWLWRSAALTATIAPGPVAILLPMMGFGAKWWQKYTVLVFIYPLCGAYLICRTILMVQVVICFRAMPASVYKDIQWTFLLPHTS</sequence>
<dbReference type="OrthoDB" id="9451547at2759"/>
<keyword evidence="1" id="KW-0812">Transmembrane</keyword>
<dbReference type="EMBL" id="VXIT01000012">
    <property type="protein sequence ID" value="KAA6408739.1"/>
    <property type="molecule type" value="Genomic_DNA"/>
</dbReference>
<protein>
    <submittedName>
        <fullName evidence="3">Uncharacterized protein</fullName>
    </submittedName>
</protein>
<gene>
    <name evidence="3" type="ORF">FRX48_07082</name>
</gene>
<dbReference type="Proteomes" id="UP000324767">
    <property type="component" value="Unassembled WGS sequence"/>
</dbReference>